<proteinExistence type="predicted"/>
<reference evidence="1 2" key="1">
    <citation type="submission" date="2018-11" db="EMBL/GenBank/DDBJ databases">
        <authorList>
            <consortium name="Pathogen Informatics"/>
        </authorList>
    </citation>
    <scope>NUCLEOTIDE SEQUENCE [LARGE SCALE GENOMIC DNA]</scope>
</reference>
<sequence>MHCVVCPTRKSYMAEKEGKFSLWPHSNTLLTGRFQESEESRKRIAKMSGMEFEPMQPPEDKGELKQPEKKIGILDVFKEPQLRKNLLVLWMM</sequence>
<name>A0A3P7KSM8_STRVU</name>
<dbReference type="Proteomes" id="UP000270094">
    <property type="component" value="Unassembled WGS sequence"/>
</dbReference>
<evidence type="ECO:0000313" key="2">
    <source>
        <dbReference type="Proteomes" id="UP000270094"/>
    </source>
</evidence>
<organism evidence="1 2">
    <name type="scientific">Strongylus vulgaris</name>
    <name type="common">Blood worm</name>
    <dbReference type="NCBI Taxonomy" id="40348"/>
    <lineage>
        <taxon>Eukaryota</taxon>
        <taxon>Metazoa</taxon>
        <taxon>Ecdysozoa</taxon>
        <taxon>Nematoda</taxon>
        <taxon>Chromadorea</taxon>
        <taxon>Rhabditida</taxon>
        <taxon>Rhabditina</taxon>
        <taxon>Rhabditomorpha</taxon>
        <taxon>Strongyloidea</taxon>
        <taxon>Strongylidae</taxon>
        <taxon>Strongylus</taxon>
    </lineage>
</organism>
<gene>
    <name evidence="1" type="ORF">SVUK_LOCUS5566</name>
</gene>
<accession>A0A3P7KSM8</accession>
<dbReference type="AlphaFoldDB" id="A0A3P7KSM8"/>
<protein>
    <submittedName>
        <fullName evidence="1">Uncharacterized protein</fullName>
    </submittedName>
</protein>
<dbReference type="EMBL" id="UYYB01016652">
    <property type="protein sequence ID" value="VDM70568.1"/>
    <property type="molecule type" value="Genomic_DNA"/>
</dbReference>
<dbReference type="OrthoDB" id="5838041at2759"/>
<keyword evidence="2" id="KW-1185">Reference proteome</keyword>
<evidence type="ECO:0000313" key="1">
    <source>
        <dbReference type="EMBL" id="VDM70568.1"/>
    </source>
</evidence>